<sequence length="1844" mass="200567">MWQSRGVIQHVLILQVIRDLALVYHDSSSVTMETSKPGLAHAPVHINSVAAQTEKRMEIQTPLTAVYIHTVPALPAQPYPQPPAAAREPATLHLAMPPLYSKGTLPCLTLHIAGGLQSQRGFSLAAASPAVRPKSSGKHVCPHCGRDCMKPSVLEKHLRCHTGERPYPCTICGISFKTQSNLYKHKRTQAHARLSSESEQSSLGSLETLSSSRETCTSSLSLDEHSQESGSREEEATQPAAEVNCPVSPAIVCSVKTHAAVGEQNELTPTDHKTKEPNESGKETIKGEKQRLENKKQTLTASRHLPLQRQEATLFSNQWESSVARGKSQSHESTDSGFSESSDHNPSPGNILPDHSMDFLTESTKEHVEETTSMQTQSQPVQGGQEAKDTARKQKHKTLEERISKLISENTAVVEDKQLENVRPRKTVLSKQGSIDLPMPYTYKDSFHFDMRINKALNVGLQRNRKPGYYSSVPTQHSTTMEHAPLTRSNSLPFSVTLLQPERSSQTSSFQSDYGTVVRRGSSGQINPTGFTMKPVNQQSSTHRPLVRQAAVDCNHATDGLFMNSSVEEACTGSLSCDGDGGDICGEPSNRKFRRKKAQKFAYNKWYMYGGGTFKKLYTAEEGGEDNVIKGRKCSTNPTHEAVQKRPSVHNESEATTSSTMIFTSSSTTVYRPDYPNSKLSLGSTVDLNYSKLNLNSQNKPLHTPGSSLKSTLSRNLSLSILPLPITESLVSNKTTSMSRAEDVRLTNEDKHTDSSLQLCRAHTPSDRKKQKTDEKIICTLEMDTNPNTLTNLPSSVTSNAPKDTNLNYINPEKDAKHTQVKGALFPPCIINAITPSVSTSPATSTASNRKTSFLPKYQLKLPSAPEPESNPSLQALDIPTGADDYNFNSSLPSSHTEKTPTSVTTSEKKCPDAVTSLLMQSCDIKKTNAPSSTQGQFFLPFTATTLCQADKSTLNKNVTSTRAEVHRQFAATTITTTCVKGYQAGLCSTSIQHSKSGGGLGPMQIPRPVAPVVTNFTATPTITAANRHQTSAATIIAFSQDQPRPYSTLSHTQVSAASDQLSHVNASSKAPVVPCQVISFDQMQPAAQNVFHVHTADLQICLQIISDEQLALIEPQIERPEASTLSQRHGVDTVIQNKAESSFIMKSSEGSDYQQSRHQKDSYQNESLRTVNMEGIKPPLSVQTRKAEPNLDSNSTQATVSAESKPPEALGLSQRPHEYSHTVTETQSCMGNIMSTAASLKGVKSGGSQTSEEEHALSLNHCANEQLLLDWRVSKGGAVSHTLSGQHSLSRNSLSLSTVDQNNTGIDLLRKELKLKNQETTHNVGIMNVKGEASLHKSSKLQSGETQNIQSSSSACPGAVSSFFINKCKTLRPLNPQASINCNNPVGSTSSEGLNSSKHADMGCDRVSHMDSSDPSQEMSLSDIIRSAHSEKQLGHFASVSSNIQVERSKDIPSMCSIQSPTTGLMDGDSLVGCAAQKELQTLGHGGTPGQPNSTDWRPKQSQEAGATNHDCMEGQSGGEVVGEDKNEGIMIDMEPGQLGRTKSNCRYTSLQDITKTEGEDKKAKVDSLKNSWLSKQHTHLSQRHTGIPESPQQICQTSLFNSPKPPTEVSSVYFSQQQWESGIIHDQQTHVFCEKNSSQLMKAQAQLTEAQHAFSQIESKPQQTKTFSHKQTSITPDLQQGNTTAGNKVTAASCCTNLTLGSHKSLFLDVKTASSTHPTQVSYPAQVNRATDGLTGDGQASNNNMLDNTLLPSKTFTYPQPIDYQETKAKAPNDDTSQSSNSGRSDITNPNSKYQSFLFAGQFHGYQPAECLTIGIRPVQSCQDDTDDTSSSDDEGKLIIEL</sequence>
<dbReference type="InterPro" id="IPR036236">
    <property type="entry name" value="Znf_C2H2_sf"/>
</dbReference>
<reference evidence="9" key="2">
    <citation type="submission" date="2025-08" db="UniProtKB">
        <authorList>
            <consortium name="Ensembl"/>
        </authorList>
    </citation>
    <scope>IDENTIFICATION</scope>
</reference>
<evidence type="ECO:0000256" key="4">
    <source>
        <dbReference type="ARBA" id="ARBA00022833"/>
    </source>
</evidence>
<name>A0A671WWE0_SPAAU</name>
<feature type="compositionally biased region" description="Acidic residues" evidence="6">
    <location>
        <begin position="1826"/>
        <end position="1835"/>
    </location>
</feature>
<dbReference type="InterPro" id="IPR013087">
    <property type="entry name" value="Znf_C2H2_type"/>
</dbReference>
<dbReference type="Gene3D" id="3.30.160.60">
    <property type="entry name" value="Classic Zinc Finger"/>
    <property type="match status" value="2"/>
</dbReference>
<keyword evidence="3 5" id="KW-0863">Zinc-finger</keyword>
<dbReference type="Pfam" id="PF00096">
    <property type="entry name" value="zf-C2H2"/>
    <property type="match status" value="1"/>
</dbReference>
<organism evidence="9 10">
    <name type="scientific">Sparus aurata</name>
    <name type="common">Gilthead sea bream</name>
    <dbReference type="NCBI Taxonomy" id="8175"/>
    <lineage>
        <taxon>Eukaryota</taxon>
        <taxon>Metazoa</taxon>
        <taxon>Chordata</taxon>
        <taxon>Craniata</taxon>
        <taxon>Vertebrata</taxon>
        <taxon>Euteleostomi</taxon>
        <taxon>Actinopterygii</taxon>
        <taxon>Neopterygii</taxon>
        <taxon>Teleostei</taxon>
        <taxon>Neoteleostei</taxon>
        <taxon>Acanthomorphata</taxon>
        <taxon>Eupercaria</taxon>
        <taxon>Spariformes</taxon>
        <taxon>Sparidae</taxon>
        <taxon>Sparus</taxon>
    </lineage>
</organism>
<feature type="domain" description="C2H2-type" evidence="8">
    <location>
        <begin position="139"/>
        <end position="166"/>
    </location>
</feature>
<dbReference type="OMA" id="GMSEYPQ"/>
<evidence type="ECO:0000256" key="6">
    <source>
        <dbReference type="SAM" id="MobiDB-lite"/>
    </source>
</evidence>
<reference evidence="9" key="1">
    <citation type="submission" date="2021-04" db="EMBL/GenBank/DDBJ databases">
        <authorList>
            <consortium name="Wellcome Sanger Institute Data Sharing"/>
        </authorList>
    </citation>
    <scope>NUCLEOTIDE SEQUENCE [LARGE SCALE GENOMIC DNA]</scope>
</reference>
<feature type="region of interest" description="Disordered" evidence="6">
    <location>
        <begin position="862"/>
        <end position="908"/>
    </location>
</feature>
<feature type="compositionally biased region" description="Polar residues" evidence="6">
    <location>
        <begin position="1776"/>
        <end position="1790"/>
    </location>
</feature>
<feature type="compositionally biased region" description="Polar residues" evidence="6">
    <location>
        <begin position="310"/>
        <end position="321"/>
    </location>
</feature>
<feature type="signal peptide" evidence="7">
    <location>
        <begin position="1"/>
        <end position="22"/>
    </location>
</feature>
<feature type="domain" description="C2H2-type" evidence="8">
    <location>
        <begin position="167"/>
        <end position="196"/>
    </location>
</feature>
<evidence type="ECO:0000313" key="10">
    <source>
        <dbReference type="Proteomes" id="UP000472265"/>
    </source>
</evidence>
<feature type="region of interest" description="Disordered" evidence="6">
    <location>
        <begin position="1823"/>
        <end position="1844"/>
    </location>
</feature>
<dbReference type="PANTHER" id="PTHR47166:SF1">
    <property type="entry name" value="ZINC FINGER PROTEIN 831"/>
    <property type="match status" value="1"/>
</dbReference>
<evidence type="ECO:0000256" key="3">
    <source>
        <dbReference type="ARBA" id="ARBA00022771"/>
    </source>
</evidence>
<dbReference type="Proteomes" id="UP000472265">
    <property type="component" value="Chromosome 6"/>
</dbReference>
<evidence type="ECO:0000256" key="5">
    <source>
        <dbReference type="PROSITE-ProRule" id="PRU00042"/>
    </source>
</evidence>
<feature type="compositionally biased region" description="Polar residues" evidence="6">
    <location>
        <begin position="371"/>
        <end position="382"/>
    </location>
</feature>
<feature type="compositionally biased region" description="Polar residues" evidence="6">
    <location>
        <begin position="887"/>
        <end position="906"/>
    </location>
</feature>
<dbReference type="SUPFAM" id="SSF57667">
    <property type="entry name" value="beta-beta-alpha zinc fingers"/>
    <property type="match status" value="1"/>
</dbReference>
<gene>
    <name evidence="9" type="primary">znf831</name>
</gene>
<feature type="region of interest" description="Disordered" evidence="6">
    <location>
        <begin position="1147"/>
        <end position="1225"/>
    </location>
</feature>
<dbReference type="SMART" id="SM00355">
    <property type="entry name" value="ZnF_C2H2"/>
    <property type="match status" value="2"/>
</dbReference>
<keyword evidence="10" id="KW-1185">Reference proteome</keyword>
<evidence type="ECO:0000259" key="8">
    <source>
        <dbReference type="PROSITE" id="PS50157"/>
    </source>
</evidence>
<dbReference type="GO" id="GO:0008270">
    <property type="term" value="F:zinc ion binding"/>
    <property type="evidence" value="ECO:0007669"/>
    <property type="project" value="UniProtKB-KW"/>
</dbReference>
<keyword evidence="2" id="KW-0677">Repeat</keyword>
<feature type="compositionally biased region" description="Basic and acidic residues" evidence="6">
    <location>
        <begin position="269"/>
        <end position="296"/>
    </location>
</feature>
<dbReference type="InParanoid" id="A0A671WWE0"/>
<feature type="region of interest" description="Disordered" evidence="6">
    <location>
        <begin position="214"/>
        <end position="241"/>
    </location>
</feature>
<dbReference type="FunFam" id="3.30.160.60:FF:000688">
    <property type="entry name" value="zinc finger protein 197 isoform X1"/>
    <property type="match status" value="1"/>
</dbReference>
<evidence type="ECO:0000256" key="7">
    <source>
        <dbReference type="SAM" id="SignalP"/>
    </source>
</evidence>
<feature type="compositionally biased region" description="Polar residues" evidence="6">
    <location>
        <begin position="335"/>
        <end position="348"/>
    </location>
</feature>
<dbReference type="PROSITE" id="PS50157">
    <property type="entry name" value="ZINC_FINGER_C2H2_2"/>
    <property type="match status" value="2"/>
</dbReference>
<feature type="region of interest" description="Disordered" evidence="6">
    <location>
        <begin position="1731"/>
        <end position="1754"/>
    </location>
</feature>
<keyword evidence="4" id="KW-0862">Zinc</keyword>
<dbReference type="Ensembl" id="ENSSAUT00010045584.1">
    <property type="protein sequence ID" value="ENSSAUP00010043307.1"/>
    <property type="gene ID" value="ENSSAUG00010018195.1"/>
</dbReference>
<dbReference type="GeneTree" id="ENSGT00940000161664"/>
<feature type="region of interest" description="Disordered" evidence="6">
    <location>
        <begin position="263"/>
        <end position="394"/>
    </location>
</feature>
<dbReference type="PANTHER" id="PTHR47166">
    <property type="entry name" value="ZINC FINGER PROTEIN 831"/>
    <property type="match status" value="1"/>
</dbReference>
<feature type="compositionally biased region" description="Polar residues" evidence="6">
    <location>
        <begin position="1740"/>
        <end position="1754"/>
    </location>
</feature>
<feature type="chain" id="PRO_5025673024" description="C2H2-type domain-containing protein" evidence="7">
    <location>
        <begin position="23"/>
        <end position="1844"/>
    </location>
</feature>
<feature type="region of interest" description="Disordered" evidence="6">
    <location>
        <begin position="1769"/>
        <end position="1790"/>
    </location>
</feature>
<evidence type="ECO:0000313" key="9">
    <source>
        <dbReference type="Ensembl" id="ENSSAUP00010043307.1"/>
    </source>
</evidence>
<evidence type="ECO:0000256" key="2">
    <source>
        <dbReference type="ARBA" id="ARBA00022737"/>
    </source>
</evidence>
<feature type="compositionally biased region" description="Basic and acidic residues" evidence="6">
    <location>
        <begin position="222"/>
        <end position="235"/>
    </location>
</feature>
<feature type="region of interest" description="Disordered" evidence="6">
    <location>
        <begin position="1483"/>
        <end position="1524"/>
    </location>
</feature>
<protein>
    <recommendedName>
        <fullName evidence="8">C2H2-type domain-containing protein</fullName>
    </recommendedName>
</protein>
<keyword evidence="7" id="KW-0732">Signal</keyword>
<feature type="compositionally biased region" description="Polar residues" evidence="6">
    <location>
        <begin position="1491"/>
        <end position="1507"/>
    </location>
</feature>
<feature type="compositionally biased region" description="Polar residues" evidence="6">
    <location>
        <begin position="1192"/>
        <end position="1203"/>
    </location>
</feature>
<proteinExistence type="predicted"/>
<feature type="compositionally biased region" description="Polar residues" evidence="6">
    <location>
        <begin position="1147"/>
        <end position="1158"/>
    </location>
</feature>
<dbReference type="PROSITE" id="PS00028">
    <property type="entry name" value="ZINC_FINGER_C2H2_1"/>
    <property type="match status" value="2"/>
</dbReference>
<keyword evidence="1" id="KW-0479">Metal-binding</keyword>
<feature type="region of interest" description="Disordered" evidence="6">
    <location>
        <begin position="633"/>
        <end position="660"/>
    </location>
</feature>
<accession>A0A671WWE0</accession>
<reference evidence="9" key="3">
    <citation type="submission" date="2025-09" db="UniProtKB">
        <authorList>
            <consortium name="Ensembl"/>
        </authorList>
    </citation>
    <scope>IDENTIFICATION</scope>
</reference>
<evidence type="ECO:0000256" key="1">
    <source>
        <dbReference type="ARBA" id="ARBA00022723"/>
    </source>
</evidence>